<organism evidence="9 10">
    <name type="scientific">Gelidibacter maritimus</name>
    <dbReference type="NCBI Taxonomy" id="2761487"/>
    <lineage>
        <taxon>Bacteria</taxon>
        <taxon>Pseudomonadati</taxon>
        <taxon>Bacteroidota</taxon>
        <taxon>Flavobacteriia</taxon>
        <taxon>Flavobacteriales</taxon>
        <taxon>Flavobacteriaceae</taxon>
        <taxon>Gelidibacter</taxon>
    </lineage>
</organism>
<evidence type="ECO:0000259" key="7">
    <source>
        <dbReference type="Pfam" id="PF02687"/>
    </source>
</evidence>
<name>A0A7W2R288_9FLAO</name>
<feature type="transmembrane region" description="Helical" evidence="6">
    <location>
        <begin position="388"/>
        <end position="412"/>
    </location>
</feature>
<proteinExistence type="predicted"/>
<comment type="caution">
    <text evidence="9">The sequence shown here is derived from an EMBL/GenBank/DDBJ whole genome shotgun (WGS) entry which is preliminary data.</text>
</comment>
<sequence>MIRNYIKIAFRNLWKDRTFTALNIIGLTTAFGIAFLLSMYALFELSYDRFHENIGSIYKVYTDEQTAKGTESSETNPIPFADALREEVPGVDKISRYVTGGTLLTYDGETFQVTSAGVDPEYFDIFSFPIVEGNKTNPISEKLSIVISRKVATAIFGKEMPIGKTVMVQSEGENVPVGISAVFENIPAASSMDVDVIVNIKNLPDSFYKNNLNNWSAHNHAVYMKLANGISPAQFEKSTKDFSALHYAENIANAKRDGAQADAKGNFRQIKLLPVEDQSFVVIKDGLLSVNKTLQYIVLGIAFLILFIASVNFINMSLAKSAQRLREIGMRKTLGAGKSQLFIQFWGESVIVFIVAVVLGGFLAFTLLKPFQTLFNTSASFSSISNPLIVFGAILCVLLITLIAGGYPAFMMSRMDTLQALKAKLKVNGNNRLRNVLMVVQFSIAIILISGTIVLWQQLDYLRNKDLGFNKEQVISFPINTKQDPNNVLQLLRNEFSTDPNILSVSAADNNFGLGRDGSRMRSVLGFDYKNRQVSTHLISVDYDYAETLDIELLEGRSFNRKYASDSLSVMINEAMVKELGEENPLNANLFLGDSIKYSVIGIVKNFNFESLSRGVQPLTLFMDGESPMGYVYVKVVPNNLADTYAGVRKVWNKIEPDTEFLGSFLDENIDRTLKRERHMTTMISSGSILAIILSCIGLFAISLLVVSQRRKEIGIRKVVGASVSTITVLLTKDFLKLVGIAFLIATPIAWYATSKWLENYVYRIDLNLWIFLAAGVMALIIAVLTISFRTIQAALKNPVESLKTE</sequence>
<feature type="transmembrane region" description="Helical" evidence="6">
    <location>
        <begin position="21"/>
        <end position="43"/>
    </location>
</feature>
<gene>
    <name evidence="9" type="ORF">H3Z82_02330</name>
</gene>
<dbReference type="GO" id="GO:0005886">
    <property type="term" value="C:plasma membrane"/>
    <property type="evidence" value="ECO:0007669"/>
    <property type="project" value="UniProtKB-SubCell"/>
</dbReference>
<evidence type="ECO:0000313" key="9">
    <source>
        <dbReference type="EMBL" id="MBA6151556.1"/>
    </source>
</evidence>
<feature type="domain" description="ABC3 transporter permease C-terminal" evidence="7">
    <location>
        <begin position="301"/>
        <end position="416"/>
    </location>
</feature>
<dbReference type="InterPro" id="IPR003838">
    <property type="entry name" value="ABC3_permease_C"/>
</dbReference>
<reference evidence="9 10" key="1">
    <citation type="submission" date="2020-07" db="EMBL/GenBank/DDBJ databases">
        <title>Bacterium isolated from marine sediment.</title>
        <authorList>
            <person name="Shang D."/>
        </authorList>
    </citation>
    <scope>NUCLEOTIDE SEQUENCE [LARGE SCALE GENOMIC DNA]</scope>
    <source>
        <strain evidence="9 10">F6074</strain>
    </source>
</reference>
<dbReference type="InterPro" id="IPR025857">
    <property type="entry name" value="MacB_PCD"/>
</dbReference>
<dbReference type="AlphaFoldDB" id="A0A7W2R288"/>
<comment type="subcellular location">
    <subcellularLocation>
        <location evidence="1">Cell membrane</location>
        <topology evidence="1">Multi-pass membrane protein</topology>
    </subcellularLocation>
</comment>
<dbReference type="PANTHER" id="PTHR30572">
    <property type="entry name" value="MEMBRANE COMPONENT OF TRANSPORTER-RELATED"/>
    <property type="match status" value="1"/>
</dbReference>
<evidence type="ECO:0000259" key="8">
    <source>
        <dbReference type="Pfam" id="PF12704"/>
    </source>
</evidence>
<feature type="transmembrane region" description="Helical" evidence="6">
    <location>
        <begin position="341"/>
        <end position="368"/>
    </location>
</feature>
<dbReference type="InterPro" id="IPR050250">
    <property type="entry name" value="Macrolide_Exporter_MacB"/>
</dbReference>
<evidence type="ECO:0000256" key="3">
    <source>
        <dbReference type="ARBA" id="ARBA00022692"/>
    </source>
</evidence>
<keyword evidence="4 6" id="KW-1133">Transmembrane helix</keyword>
<feature type="transmembrane region" description="Helical" evidence="6">
    <location>
        <begin position="433"/>
        <end position="456"/>
    </location>
</feature>
<dbReference type="GO" id="GO:0022857">
    <property type="term" value="F:transmembrane transporter activity"/>
    <property type="evidence" value="ECO:0007669"/>
    <property type="project" value="TreeGrafter"/>
</dbReference>
<keyword evidence="10" id="KW-1185">Reference proteome</keyword>
<evidence type="ECO:0000256" key="2">
    <source>
        <dbReference type="ARBA" id="ARBA00022475"/>
    </source>
</evidence>
<keyword evidence="5 6" id="KW-0472">Membrane</keyword>
<evidence type="ECO:0000256" key="1">
    <source>
        <dbReference type="ARBA" id="ARBA00004651"/>
    </source>
</evidence>
<feature type="domain" description="MacB-like periplasmic core" evidence="8">
    <location>
        <begin position="20"/>
        <end position="239"/>
    </location>
</feature>
<keyword evidence="3 6" id="KW-0812">Transmembrane</keyword>
<feature type="transmembrane region" description="Helical" evidence="6">
    <location>
        <begin position="683"/>
        <end position="707"/>
    </location>
</feature>
<feature type="transmembrane region" description="Helical" evidence="6">
    <location>
        <begin position="296"/>
        <end position="320"/>
    </location>
</feature>
<evidence type="ECO:0000256" key="6">
    <source>
        <dbReference type="SAM" id="Phobius"/>
    </source>
</evidence>
<dbReference type="PANTHER" id="PTHR30572:SF18">
    <property type="entry name" value="ABC-TYPE MACROLIDE FAMILY EXPORT SYSTEM PERMEASE COMPONENT 2"/>
    <property type="match status" value="1"/>
</dbReference>
<evidence type="ECO:0000313" key="10">
    <source>
        <dbReference type="Proteomes" id="UP000541857"/>
    </source>
</evidence>
<evidence type="ECO:0000256" key="4">
    <source>
        <dbReference type="ARBA" id="ARBA00022989"/>
    </source>
</evidence>
<dbReference type="Pfam" id="PF02687">
    <property type="entry name" value="FtsX"/>
    <property type="match status" value="2"/>
</dbReference>
<feature type="transmembrane region" description="Helical" evidence="6">
    <location>
        <begin position="769"/>
        <end position="789"/>
    </location>
</feature>
<feature type="transmembrane region" description="Helical" evidence="6">
    <location>
        <begin position="735"/>
        <end position="754"/>
    </location>
</feature>
<evidence type="ECO:0000256" key="5">
    <source>
        <dbReference type="ARBA" id="ARBA00023136"/>
    </source>
</evidence>
<keyword evidence="2" id="KW-1003">Cell membrane</keyword>
<accession>A0A7W2R288</accession>
<dbReference type="RefSeq" id="WP_182202283.1">
    <property type="nucleotide sequence ID" value="NZ_JACGLT010000002.1"/>
</dbReference>
<dbReference type="EMBL" id="JACGLT010000002">
    <property type="protein sequence ID" value="MBA6151556.1"/>
    <property type="molecule type" value="Genomic_DNA"/>
</dbReference>
<protein>
    <submittedName>
        <fullName evidence="9">ABC transporter permease</fullName>
    </submittedName>
</protein>
<feature type="domain" description="ABC3 transporter permease C-terminal" evidence="7">
    <location>
        <begin position="688"/>
        <end position="789"/>
    </location>
</feature>
<dbReference type="Proteomes" id="UP000541857">
    <property type="component" value="Unassembled WGS sequence"/>
</dbReference>
<dbReference type="Pfam" id="PF12704">
    <property type="entry name" value="MacB_PCD"/>
    <property type="match status" value="1"/>
</dbReference>